<evidence type="ECO:0000259" key="2">
    <source>
        <dbReference type="PROSITE" id="PS51545"/>
    </source>
</evidence>
<proteinExistence type="inferred from homology"/>
<evidence type="ECO:0000313" key="3">
    <source>
        <dbReference type="EMBL" id="CAG8645314.1"/>
    </source>
</evidence>
<dbReference type="InterPro" id="IPR016024">
    <property type="entry name" value="ARM-type_fold"/>
</dbReference>
<gene>
    <name evidence="3" type="ORF">POCULU_LOCUS9647</name>
</gene>
<dbReference type="AlphaFoldDB" id="A0A9N9H193"/>
<dbReference type="Gene3D" id="6.10.140.1260">
    <property type="match status" value="1"/>
</dbReference>
<accession>A0A9N9H193</accession>
<sequence>MSLLLRLFQSEFFNSWIAISYLFKYPDSVGIQHYLCNELKKFPTSEIEFFLPQLCHLLITRTAESVALECFILEACEKSAHMAVLALWYLQAYRSDLSSNPNSPAFEVCKRVLNKCQAIVFGQDQSFCDDKVPGSPTDRSPRKVRENTYPALVGIGAILAGIGAPLLTRSSAQIAIAQGRRPRSYQTGVGSGL</sequence>
<feature type="non-terminal residue" evidence="3">
    <location>
        <position position="193"/>
    </location>
</feature>
<organism evidence="3 4">
    <name type="scientific">Paraglomus occultum</name>
    <dbReference type="NCBI Taxonomy" id="144539"/>
    <lineage>
        <taxon>Eukaryota</taxon>
        <taxon>Fungi</taxon>
        <taxon>Fungi incertae sedis</taxon>
        <taxon>Mucoromycota</taxon>
        <taxon>Glomeromycotina</taxon>
        <taxon>Glomeromycetes</taxon>
        <taxon>Paraglomerales</taxon>
        <taxon>Paraglomeraceae</taxon>
        <taxon>Paraglomus</taxon>
    </lineage>
</organism>
<evidence type="ECO:0000256" key="1">
    <source>
        <dbReference type="ARBA" id="ARBA00006209"/>
    </source>
</evidence>
<dbReference type="SUPFAM" id="SSF48371">
    <property type="entry name" value="ARM repeat"/>
    <property type="match status" value="1"/>
</dbReference>
<dbReference type="InterPro" id="IPR001263">
    <property type="entry name" value="PI3K_accessory_dom"/>
</dbReference>
<keyword evidence="4" id="KW-1185">Reference proteome</keyword>
<dbReference type="FunFam" id="1.25.40.70:FF:000015">
    <property type="entry name" value="Related to PIK1-phosphatidylinositol 4-kinase"/>
    <property type="match status" value="1"/>
</dbReference>
<dbReference type="InterPro" id="IPR042236">
    <property type="entry name" value="PI3K_accessory_sf"/>
</dbReference>
<dbReference type="InterPro" id="IPR049160">
    <property type="entry name" value="PI4KB-PIK1_PIK"/>
</dbReference>
<protein>
    <submittedName>
        <fullName evidence="3">10830_t:CDS:1</fullName>
    </submittedName>
</protein>
<dbReference type="Proteomes" id="UP000789572">
    <property type="component" value="Unassembled WGS sequence"/>
</dbReference>
<dbReference type="EMBL" id="CAJVPJ010003838">
    <property type="protein sequence ID" value="CAG8645314.1"/>
    <property type="molecule type" value="Genomic_DNA"/>
</dbReference>
<dbReference type="InterPro" id="IPR021601">
    <property type="entry name" value="Phosphatidylino_kinase_fungi"/>
</dbReference>
<evidence type="ECO:0000313" key="4">
    <source>
        <dbReference type="Proteomes" id="UP000789572"/>
    </source>
</evidence>
<comment type="similarity">
    <text evidence="1">Belongs to the PI3/PI4-kinase family. Type III PI4K subfamily.</text>
</comment>
<name>A0A9N9H193_9GLOM</name>
<dbReference type="Pfam" id="PF11522">
    <property type="entry name" value="Pik1"/>
    <property type="match status" value="1"/>
</dbReference>
<comment type="caution">
    <text evidence="3">The sequence shown here is derived from an EMBL/GenBank/DDBJ whole genome shotgun (WGS) entry which is preliminary data.</text>
</comment>
<feature type="domain" description="PIK helical" evidence="2">
    <location>
        <begin position="1"/>
        <end position="115"/>
    </location>
</feature>
<dbReference type="PROSITE" id="PS51545">
    <property type="entry name" value="PIK_HELICAL"/>
    <property type="match status" value="1"/>
</dbReference>
<dbReference type="Pfam" id="PF21245">
    <property type="entry name" value="PI4KB-PIK1_PIK"/>
    <property type="match status" value="1"/>
</dbReference>
<dbReference type="OrthoDB" id="10264149at2759"/>
<dbReference type="GO" id="GO:0016773">
    <property type="term" value="F:phosphotransferase activity, alcohol group as acceptor"/>
    <property type="evidence" value="ECO:0007669"/>
    <property type="project" value="InterPro"/>
</dbReference>
<reference evidence="3" key="1">
    <citation type="submission" date="2021-06" db="EMBL/GenBank/DDBJ databases">
        <authorList>
            <person name="Kallberg Y."/>
            <person name="Tangrot J."/>
            <person name="Rosling A."/>
        </authorList>
    </citation>
    <scope>NUCLEOTIDE SEQUENCE</scope>
    <source>
        <strain evidence="3">IA702</strain>
    </source>
</reference>
<dbReference type="Gene3D" id="1.25.40.70">
    <property type="entry name" value="Phosphatidylinositol 3-kinase, accessory domain (PIK)"/>
    <property type="match status" value="1"/>
</dbReference>